<proteinExistence type="predicted"/>
<dbReference type="SUPFAM" id="SSF55781">
    <property type="entry name" value="GAF domain-like"/>
    <property type="match status" value="1"/>
</dbReference>
<dbReference type="SMART" id="SM00331">
    <property type="entry name" value="PP2C_SIG"/>
    <property type="match status" value="1"/>
</dbReference>
<dbReference type="Proteomes" id="UP000319769">
    <property type="component" value="Unassembled WGS sequence"/>
</dbReference>
<dbReference type="Pfam" id="PF13185">
    <property type="entry name" value="GAF_2"/>
    <property type="match status" value="1"/>
</dbReference>
<feature type="domain" description="GAF" evidence="2">
    <location>
        <begin position="136"/>
        <end position="292"/>
    </location>
</feature>
<dbReference type="InterPro" id="IPR036457">
    <property type="entry name" value="PPM-type-like_dom_sf"/>
</dbReference>
<dbReference type="AlphaFoldDB" id="A0A5N0UYH1"/>
<evidence type="ECO:0000259" key="2">
    <source>
        <dbReference type="SMART" id="SM00065"/>
    </source>
</evidence>
<name>A0A5N0UYH1_9PSEU</name>
<dbReference type="SMART" id="SM00065">
    <property type="entry name" value="GAF"/>
    <property type="match status" value="1"/>
</dbReference>
<keyword evidence="1" id="KW-0378">Hydrolase</keyword>
<protein>
    <submittedName>
        <fullName evidence="4">SpoIIE family protein phosphatase</fullName>
    </submittedName>
</protein>
<feature type="domain" description="PPM-type phosphatase" evidence="3">
    <location>
        <begin position="312"/>
        <end position="522"/>
    </location>
</feature>
<dbReference type="Gene3D" id="3.30.450.40">
    <property type="match status" value="1"/>
</dbReference>
<dbReference type="InterPro" id="IPR003018">
    <property type="entry name" value="GAF"/>
</dbReference>
<dbReference type="InterPro" id="IPR001932">
    <property type="entry name" value="PPM-type_phosphatase-like_dom"/>
</dbReference>
<sequence length="526" mass="55473">MMSGRGTEAVADAVRRAFVNGMGEPVAVSTRRLSPAEADQLLPPGSEGLTVVVPEDDVLGALLPGITVTGAVVVADETGARLFFTSVPVGGQHELVAAGIRAATAELAAEVSRLRTEAAVVDALHSVGRQLTAQLDIDRIVQDATDAATKATGAAFGAFFYNLVDELGESYTLYTLSGVAREAFAGFPMPRNTDVFAPTFDGQGTVRSGDITADPRFGRNEPYHGMPAGHLPVRSYLAVSVVSPTSGDVLGGFFFGHPGTGRFTERHEYVAEGIAGYAAIALDNARLFDRERHLVGQLSRSMLPVVPEIPGLDIVTRYLPAATGSKIGGDWFDVIRLRSGGTAFVIGDVVGHGVTAATVMGQVRTAIRSYAQLELPPADLLREVSELAGALFDPSFVTCFYAVHEPDGHTLTYGNAGHLPAVLVRPDGAIEEIGEALSQPLGVGSKFAERQTVFEPGTDLLLYTDGLVESRTRDLTLGIRWLLSGLPALREAPDVGAACDELITGLTGGRHDDDIALIHVRHRAGT</sequence>
<evidence type="ECO:0000256" key="1">
    <source>
        <dbReference type="ARBA" id="ARBA00022801"/>
    </source>
</evidence>
<keyword evidence="5" id="KW-1185">Reference proteome</keyword>
<evidence type="ECO:0000313" key="4">
    <source>
        <dbReference type="EMBL" id="KAA9158762.1"/>
    </source>
</evidence>
<evidence type="ECO:0000313" key="5">
    <source>
        <dbReference type="Proteomes" id="UP000319769"/>
    </source>
</evidence>
<dbReference type="Pfam" id="PF07228">
    <property type="entry name" value="SpoIIE"/>
    <property type="match status" value="1"/>
</dbReference>
<dbReference type="InterPro" id="IPR052016">
    <property type="entry name" value="Bact_Sigma-Reg"/>
</dbReference>
<reference evidence="4" key="1">
    <citation type="submission" date="2019-09" db="EMBL/GenBank/DDBJ databases">
        <authorList>
            <person name="Teo W.F.A."/>
            <person name="Duangmal K."/>
        </authorList>
    </citation>
    <scope>NUCLEOTIDE SEQUENCE [LARGE SCALE GENOMIC DNA]</scope>
    <source>
        <strain evidence="4">K81G1</strain>
    </source>
</reference>
<accession>A0A5N0UYH1</accession>
<dbReference type="PANTHER" id="PTHR43156">
    <property type="entry name" value="STAGE II SPORULATION PROTEIN E-RELATED"/>
    <property type="match status" value="1"/>
</dbReference>
<dbReference type="EMBL" id="VMNW02000033">
    <property type="protein sequence ID" value="KAA9158762.1"/>
    <property type="molecule type" value="Genomic_DNA"/>
</dbReference>
<evidence type="ECO:0000259" key="3">
    <source>
        <dbReference type="SMART" id="SM00331"/>
    </source>
</evidence>
<dbReference type="RefSeq" id="WP_144752219.1">
    <property type="nucleotide sequence ID" value="NZ_VMNW02000033.1"/>
</dbReference>
<dbReference type="OrthoDB" id="118142at2"/>
<gene>
    <name evidence="4" type="ORF">FPZ12_022150</name>
</gene>
<dbReference type="Gene3D" id="3.60.40.10">
    <property type="entry name" value="PPM-type phosphatase domain"/>
    <property type="match status" value="1"/>
</dbReference>
<organism evidence="4 5">
    <name type="scientific">Amycolatopsis acidicola</name>
    <dbReference type="NCBI Taxonomy" id="2596893"/>
    <lineage>
        <taxon>Bacteria</taxon>
        <taxon>Bacillati</taxon>
        <taxon>Actinomycetota</taxon>
        <taxon>Actinomycetes</taxon>
        <taxon>Pseudonocardiales</taxon>
        <taxon>Pseudonocardiaceae</taxon>
        <taxon>Amycolatopsis</taxon>
    </lineage>
</organism>
<dbReference type="PANTHER" id="PTHR43156:SF2">
    <property type="entry name" value="STAGE II SPORULATION PROTEIN E"/>
    <property type="match status" value="1"/>
</dbReference>
<dbReference type="InterPro" id="IPR029016">
    <property type="entry name" value="GAF-like_dom_sf"/>
</dbReference>
<dbReference type="SUPFAM" id="SSF81606">
    <property type="entry name" value="PP2C-like"/>
    <property type="match status" value="1"/>
</dbReference>
<comment type="caution">
    <text evidence="4">The sequence shown here is derived from an EMBL/GenBank/DDBJ whole genome shotgun (WGS) entry which is preliminary data.</text>
</comment>
<dbReference type="GO" id="GO:0016791">
    <property type="term" value="F:phosphatase activity"/>
    <property type="evidence" value="ECO:0007669"/>
    <property type="project" value="TreeGrafter"/>
</dbReference>